<comment type="similarity">
    <text evidence="2 7">Belongs to the SEC15 family.</text>
</comment>
<keyword evidence="5" id="KW-0963">Cytoplasm</keyword>
<protein>
    <recommendedName>
        <fullName evidence="7">Exocyst complex component</fullName>
    </recommendedName>
</protein>
<evidence type="ECO:0000313" key="11">
    <source>
        <dbReference type="EMBL" id="KAI7753889.1"/>
    </source>
</evidence>
<dbReference type="InterPro" id="IPR042045">
    <property type="entry name" value="EXOC6/Sec15_C_dom1"/>
</dbReference>
<dbReference type="GO" id="GO:0000145">
    <property type="term" value="C:exocyst"/>
    <property type="evidence" value="ECO:0007669"/>
    <property type="project" value="UniProtKB-UniRule"/>
</dbReference>
<dbReference type="EMBL" id="JAMZMK010005175">
    <property type="protein sequence ID" value="KAI7753889.1"/>
    <property type="molecule type" value="Genomic_DNA"/>
</dbReference>
<keyword evidence="12" id="KW-1185">Reference proteome</keyword>
<comment type="caution">
    <text evidence="11">The sequence shown here is derived from an EMBL/GenBank/DDBJ whole genome shotgun (WGS) entry which is preliminary data.</text>
</comment>
<dbReference type="PANTHER" id="PTHR12702:SF1">
    <property type="entry name" value="EXOCYST COMPLEX COMPONENT SEC15B"/>
    <property type="match status" value="1"/>
</dbReference>
<evidence type="ECO:0000256" key="5">
    <source>
        <dbReference type="ARBA" id="ARBA00022490"/>
    </source>
</evidence>
<dbReference type="GO" id="GO:0060321">
    <property type="term" value="P:acceptance of pollen"/>
    <property type="evidence" value="ECO:0007669"/>
    <property type="project" value="UniProtKB-ARBA"/>
</dbReference>
<dbReference type="AlphaFoldDB" id="A0AAD5D6P6"/>
<dbReference type="PANTHER" id="PTHR12702">
    <property type="entry name" value="SEC15"/>
    <property type="match status" value="1"/>
</dbReference>
<dbReference type="Pfam" id="PF04091">
    <property type="entry name" value="Sec15_C"/>
    <property type="match status" value="1"/>
</dbReference>
<evidence type="ECO:0000256" key="4">
    <source>
        <dbReference type="ARBA" id="ARBA00022483"/>
    </source>
</evidence>
<evidence type="ECO:0000313" key="12">
    <source>
        <dbReference type="Proteomes" id="UP001206925"/>
    </source>
</evidence>
<evidence type="ECO:0000256" key="8">
    <source>
        <dbReference type="SAM" id="MobiDB-lite"/>
    </source>
</evidence>
<gene>
    <name evidence="11" type="ORF">M8C21_023563</name>
</gene>
<dbReference type="GO" id="GO:0009860">
    <property type="term" value="P:pollen tube growth"/>
    <property type="evidence" value="ECO:0007669"/>
    <property type="project" value="UniProtKB-ARBA"/>
</dbReference>
<feature type="domain" description="Exocyst complex component EXOC6/Sec15 N-terminal" evidence="10">
    <location>
        <begin position="63"/>
        <end position="232"/>
    </location>
</feature>
<reference evidence="11" key="1">
    <citation type="submission" date="2022-06" db="EMBL/GenBank/DDBJ databases">
        <title>Uncovering the hologenomic basis of an extraordinary plant invasion.</title>
        <authorList>
            <person name="Bieker V.C."/>
            <person name="Martin M.D."/>
            <person name="Gilbert T."/>
            <person name="Hodgins K."/>
            <person name="Battlay P."/>
            <person name="Petersen B."/>
            <person name="Wilson J."/>
        </authorList>
    </citation>
    <scope>NUCLEOTIDE SEQUENCE</scope>
    <source>
        <strain evidence="11">AA19_3_7</strain>
        <tissue evidence="11">Leaf</tissue>
    </source>
</reference>
<dbReference type="Gene3D" id="1.20.58.670">
    <property type="entry name" value="Dsl1p vesicle tethering complex, Tip20p subunit, domain D"/>
    <property type="match status" value="1"/>
</dbReference>
<dbReference type="GO" id="GO:0006893">
    <property type="term" value="P:Golgi to plasma membrane transport"/>
    <property type="evidence" value="ECO:0007669"/>
    <property type="project" value="TreeGrafter"/>
</dbReference>
<dbReference type="FunFam" id="1.20.58.670:FF:000002">
    <property type="entry name" value="Exocyst complex component"/>
    <property type="match status" value="1"/>
</dbReference>
<dbReference type="Gene3D" id="1.10.357.30">
    <property type="entry name" value="Exocyst complex subunit Sec15 C-terminal domain, N-terminal subdomain"/>
    <property type="match status" value="1"/>
</dbReference>
<dbReference type="GO" id="GO:0090522">
    <property type="term" value="P:vesicle tethering involved in exocytosis"/>
    <property type="evidence" value="ECO:0007669"/>
    <property type="project" value="UniProtKB-UniRule"/>
</dbReference>
<sequence>MNPTKPRRKIPLSSSETNHHNTVDSGDKLDQLLLSSAITNNEDLSPFIRKTFASGKPETLLHHLRHFSRSKESEIEEVCKIHYQDFIMAVDDLRSLLSGVESLKSSISNSNHQLQSVAGPLLTSLDSFIEARNKCQNVALGIDSLRICVQLMELCSRANYHLLNNNFYMALKCVDSIERDFINKTPSSTVRRMLEKNIPAVRAFIERKISKEFGDWLVEIRTVSRNLGQVAIGQASAGRQREEELRIRQRQAEEQSRLSVRDTVYALEEEEEDGYFVGNEGGDVYGNGGGVNANAANAGLGFDLTPLYRSYHIHQTLGLEDGFKKYYFENRKLQLTSDFQVSSMTPFLESHQTFFAQIAGFFIVEDRVLRTGGGLITKMEVENLWDTAVSKMCSVLEDQFSRMRTANHLLLIKDYVSLLGVTLRRYGYSVDALLDVLNKHRDKYHELLLSDCKIQIAEALAADKFEQMWMNKEYEYSMNVLSFQIQTSDITPAFPYIAPFSSTVPDCCRIVRSFVEDSVSFMSHGGQLDFYDVVKKYLDRLLTEVLDDALLKLISTSISGVNQAMVVAANMAVFERACDFFFRHAAKLSGLPLRMVERSRRQFPLTKARDAAEEMLSSLLKKKVDGFMTLIENVNWMLDEQPQNENEYVNEVIIFLETLLSTAQQILPGQVLKRVLQDVLAHISETIVNFLVGESVKKFSLNAVMGIDIDIKVLESFAENQANLVSEEEAIQLKKALVEARQLVNLLLSNNPENFLNPVIRERSYNALDYRKVAIISEKLKDPSERLFGTFGSRGYKQNPKKKSLDSLIKRLKDVN</sequence>
<comment type="subcellular location">
    <subcellularLocation>
        <location evidence="1">Cytoplasm</location>
        <location evidence="1">Cytosol</location>
    </subcellularLocation>
</comment>
<evidence type="ECO:0000256" key="7">
    <source>
        <dbReference type="PIRNR" id="PIRNR025007"/>
    </source>
</evidence>
<comment type="function">
    <text evidence="6">Component of the exocyst complex involved in the docking of exocytic vesicles with fusion sites on the plasma membrane during regulated or polarized secretion. Involved in polarized cell growth and organ morphogenesis. During cytokinesis, involved in cell plate initiation, cell plate maturation and formation of new primary cell wall.</text>
</comment>
<name>A0AAD5D6P6_AMBAR</name>
<evidence type="ECO:0000256" key="1">
    <source>
        <dbReference type="ARBA" id="ARBA00004514"/>
    </source>
</evidence>
<accession>A0AAD5D6P6</accession>
<organism evidence="11 12">
    <name type="scientific">Ambrosia artemisiifolia</name>
    <name type="common">Common ragweed</name>
    <dbReference type="NCBI Taxonomy" id="4212"/>
    <lineage>
        <taxon>Eukaryota</taxon>
        <taxon>Viridiplantae</taxon>
        <taxon>Streptophyta</taxon>
        <taxon>Embryophyta</taxon>
        <taxon>Tracheophyta</taxon>
        <taxon>Spermatophyta</taxon>
        <taxon>Magnoliopsida</taxon>
        <taxon>eudicotyledons</taxon>
        <taxon>Gunneridae</taxon>
        <taxon>Pentapetalae</taxon>
        <taxon>asterids</taxon>
        <taxon>campanulids</taxon>
        <taxon>Asterales</taxon>
        <taxon>Asteraceae</taxon>
        <taxon>Asteroideae</taxon>
        <taxon>Heliantheae alliance</taxon>
        <taxon>Heliantheae</taxon>
        <taxon>Ambrosia</taxon>
    </lineage>
</organism>
<dbReference type="InterPro" id="IPR007225">
    <property type="entry name" value="EXOC6/Sec15"/>
</dbReference>
<dbReference type="GO" id="GO:0009846">
    <property type="term" value="P:pollen germination"/>
    <property type="evidence" value="ECO:0007669"/>
    <property type="project" value="UniProtKB-ARBA"/>
</dbReference>
<evidence type="ECO:0000259" key="10">
    <source>
        <dbReference type="Pfam" id="PF20651"/>
    </source>
</evidence>
<feature type="compositionally biased region" description="Basic residues" evidence="8">
    <location>
        <begin position="1"/>
        <end position="10"/>
    </location>
</feature>
<dbReference type="Pfam" id="PF20651">
    <property type="entry name" value="EXOC6_Sec15_N"/>
    <property type="match status" value="1"/>
</dbReference>
<dbReference type="Proteomes" id="UP001206925">
    <property type="component" value="Unassembled WGS sequence"/>
</dbReference>
<evidence type="ECO:0000259" key="9">
    <source>
        <dbReference type="Pfam" id="PF04091"/>
    </source>
</evidence>
<dbReference type="InterPro" id="IPR046361">
    <property type="entry name" value="EXOC6/Sec15_C"/>
</dbReference>
<evidence type="ECO:0000256" key="6">
    <source>
        <dbReference type="ARBA" id="ARBA00053307"/>
    </source>
</evidence>
<evidence type="ECO:0000256" key="3">
    <source>
        <dbReference type="ARBA" id="ARBA00022448"/>
    </source>
</evidence>
<dbReference type="GO" id="GO:0005829">
    <property type="term" value="C:cytosol"/>
    <property type="evidence" value="ECO:0007669"/>
    <property type="project" value="UniProtKB-SubCell"/>
</dbReference>
<dbReference type="InterPro" id="IPR042044">
    <property type="entry name" value="EXOC6PINT-1/Sec15/Tip20_C_dom2"/>
</dbReference>
<proteinExistence type="inferred from homology"/>
<dbReference type="GO" id="GO:0016020">
    <property type="term" value="C:membrane"/>
    <property type="evidence" value="ECO:0007669"/>
    <property type="project" value="TreeGrafter"/>
</dbReference>
<dbReference type="FunFam" id="1.10.357.30:FF:000002">
    <property type="entry name" value="Exocyst complex component"/>
    <property type="match status" value="1"/>
</dbReference>
<feature type="domain" description="Exocyst complex subunit EXOC6/Sec15 C-terminal" evidence="9">
    <location>
        <begin position="433"/>
        <end position="779"/>
    </location>
</feature>
<dbReference type="PIRSF" id="PIRSF025007">
    <property type="entry name" value="Sec15"/>
    <property type="match status" value="1"/>
</dbReference>
<dbReference type="InterPro" id="IPR048359">
    <property type="entry name" value="EXOC6_Sec15_N"/>
</dbReference>
<dbReference type="GO" id="GO:0006886">
    <property type="term" value="P:intracellular protein transport"/>
    <property type="evidence" value="ECO:0007669"/>
    <property type="project" value="InterPro"/>
</dbReference>
<evidence type="ECO:0000256" key="2">
    <source>
        <dbReference type="ARBA" id="ARBA00007944"/>
    </source>
</evidence>
<keyword evidence="4 7" id="KW-0268">Exocytosis</keyword>
<keyword evidence="3 7" id="KW-0813">Transport</keyword>
<feature type="region of interest" description="Disordered" evidence="8">
    <location>
        <begin position="1"/>
        <end position="25"/>
    </location>
</feature>